<dbReference type="Gene3D" id="3.80.10.10">
    <property type="entry name" value="Ribonuclease Inhibitor"/>
    <property type="match status" value="1"/>
</dbReference>
<name>A0A9R0SIY6_TRITD</name>
<evidence type="ECO:0000313" key="1">
    <source>
        <dbReference type="EMBL" id="VAH96183.1"/>
    </source>
</evidence>
<dbReference type="AlphaFoldDB" id="A0A9R0SIY6"/>
<organism evidence="1 2">
    <name type="scientific">Triticum turgidum subsp. durum</name>
    <name type="common">Durum wheat</name>
    <name type="synonym">Triticum durum</name>
    <dbReference type="NCBI Taxonomy" id="4567"/>
    <lineage>
        <taxon>Eukaryota</taxon>
        <taxon>Viridiplantae</taxon>
        <taxon>Streptophyta</taxon>
        <taxon>Embryophyta</taxon>
        <taxon>Tracheophyta</taxon>
        <taxon>Spermatophyta</taxon>
        <taxon>Magnoliopsida</taxon>
        <taxon>Liliopsida</taxon>
        <taxon>Poales</taxon>
        <taxon>Poaceae</taxon>
        <taxon>BOP clade</taxon>
        <taxon>Pooideae</taxon>
        <taxon>Triticodae</taxon>
        <taxon>Triticeae</taxon>
        <taxon>Triticinae</taxon>
        <taxon>Triticum</taxon>
    </lineage>
</organism>
<dbReference type="Gramene" id="TRITD4Av1G204390.1">
    <property type="protein sequence ID" value="TRITD4Av1G204390.1"/>
    <property type="gene ID" value="TRITD4Av1G204390"/>
</dbReference>
<reference evidence="1 2" key="1">
    <citation type="submission" date="2017-09" db="EMBL/GenBank/DDBJ databases">
        <authorList>
            <consortium name="International Durum Wheat Genome Sequencing Consortium (IDWGSC)"/>
            <person name="Milanesi L."/>
        </authorList>
    </citation>
    <scope>NUCLEOTIDE SEQUENCE [LARGE SCALE GENOMIC DNA]</scope>
    <source>
        <strain evidence="2">cv. Svevo</strain>
    </source>
</reference>
<dbReference type="InterPro" id="IPR032675">
    <property type="entry name" value="LRR_dom_sf"/>
</dbReference>
<dbReference type="Proteomes" id="UP000324705">
    <property type="component" value="Chromosome 4A"/>
</dbReference>
<dbReference type="OMA" id="WIDITNC"/>
<dbReference type="SUPFAM" id="SSF52047">
    <property type="entry name" value="RNI-like"/>
    <property type="match status" value="1"/>
</dbReference>
<gene>
    <name evidence="1" type="ORF">TRITD_4Av1G204390</name>
</gene>
<proteinExistence type="predicted"/>
<protein>
    <submittedName>
        <fullName evidence="1">Uncharacterized protein</fullName>
    </submittedName>
</protein>
<dbReference type="EMBL" id="LT934117">
    <property type="protein sequence ID" value="VAH96183.1"/>
    <property type="molecule type" value="Genomic_DNA"/>
</dbReference>
<sequence length="192" mass="22352">MEEWEEWVWETEVKAMPLLDVLRINGMPPGLMSHAVALKKLEIWNVQRLHSLENFVSVVELDLANIPELAMISNLPKLQKLGISYCRKLKTLKDMDALRRLHVRVSRWENQLPVYLQTVKPSHLLLTCNLAVLTSMAEGESSSEWDKFSHIKQVEAYATDGEDEKKWYMLYTSESCNIQTNIHQDRLVEEED</sequence>
<keyword evidence="2" id="KW-1185">Reference proteome</keyword>
<accession>A0A9R0SIY6</accession>
<evidence type="ECO:0000313" key="2">
    <source>
        <dbReference type="Proteomes" id="UP000324705"/>
    </source>
</evidence>